<dbReference type="Proteomes" id="UP001055879">
    <property type="component" value="Linkage Group LG03"/>
</dbReference>
<name>A0ACB9DQ30_ARCLA</name>
<reference evidence="1 2" key="2">
    <citation type="journal article" date="2022" name="Mol. Ecol. Resour.">
        <title>The genomes of chicory, endive, great burdock and yacon provide insights into Asteraceae paleo-polyploidization history and plant inulin production.</title>
        <authorList>
            <person name="Fan W."/>
            <person name="Wang S."/>
            <person name="Wang H."/>
            <person name="Wang A."/>
            <person name="Jiang F."/>
            <person name="Liu H."/>
            <person name="Zhao H."/>
            <person name="Xu D."/>
            <person name="Zhang Y."/>
        </authorList>
    </citation>
    <scope>NUCLEOTIDE SEQUENCE [LARGE SCALE GENOMIC DNA]</scope>
    <source>
        <strain evidence="2">cv. Niubang</strain>
    </source>
</reference>
<evidence type="ECO:0000313" key="1">
    <source>
        <dbReference type="EMBL" id="KAI3748413.1"/>
    </source>
</evidence>
<reference evidence="2" key="1">
    <citation type="journal article" date="2022" name="Mol. Ecol. Resour.">
        <title>The genomes of chicory, endive, great burdock and yacon provide insights into Asteraceae palaeo-polyploidization history and plant inulin production.</title>
        <authorList>
            <person name="Fan W."/>
            <person name="Wang S."/>
            <person name="Wang H."/>
            <person name="Wang A."/>
            <person name="Jiang F."/>
            <person name="Liu H."/>
            <person name="Zhao H."/>
            <person name="Xu D."/>
            <person name="Zhang Y."/>
        </authorList>
    </citation>
    <scope>NUCLEOTIDE SEQUENCE [LARGE SCALE GENOMIC DNA]</scope>
    <source>
        <strain evidence="2">cv. Niubang</strain>
    </source>
</reference>
<organism evidence="1 2">
    <name type="scientific">Arctium lappa</name>
    <name type="common">Greater burdock</name>
    <name type="synonym">Lappa major</name>
    <dbReference type="NCBI Taxonomy" id="4217"/>
    <lineage>
        <taxon>Eukaryota</taxon>
        <taxon>Viridiplantae</taxon>
        <taxon>Streptophyta</taxon>
        <taxon>Embryophyta</taxon>
        <taxon>Tracheophyta</taxon>
        <taxon>Spermatophyta</taxon>
        <taxon>Magnoliopsida</taxon>
        <taxon>eudicotyledons</taxon>
        <taxon>Gunneridae</taxon>
        <taxon>Pentapetalae</taxon>
        <taxon>asterids</taxon>
        <taxon>campanulids</taxon>
        <taxon>Asterales</taxon>
        <taxon>Asteraceae</taxon>
        <taxon>Carduoideae</taxon>
        <taxon>Cardueae</taxon>
        <taxon>Arctiinae</taxon>
        <taxon>Arctium</taxon>
    </lineage>
</organism>
<dbReference type="EMBL" id="CM042049">
    <property type="protein sequence ID" value="KAI3748413.1"/>
    <property type="molecule type" value="Genomic_DNA"/>
</dbReference>
<sequence length="414" mass="48444">MASYYVAVSKPRLLNDNFFHKLSKPLYRFYSSTDKLGNEENSDPKAHTSTRESQSGMINNGQSRIADELNRNPEAIEDAICRVMEDDEWSTRLQSTITNLVPVLDHNLVYSVLNRNPNRALQFFQWVEGFGFKHNRETHYKMIEILCKDRRLEDAKRILSGMSKKGLDYDEHLFVLMIHGYAKSNRKWDIVKNCVKIFMKMEELGVPRTIESYHPLLQVMINEKKYTMAEKFFDKMLSEGVIPSQRTYKLMISGFCHSSRVETAKRFFDDMKSRNLLPDFVLYNTMINGNIKVKKMEEAEKLLMEMKDRKIEPQLVTYNSMINGYSEVRKMEDAEKMLVEMKARNLEPNLITYNTMINGYIKVEKMEDAEKVVVEMKGRNIEPDLVTYASMIKGYVGVKRVEDGLELVEEMKRN</sequence>
<accession>A0ACB9DQ30</accession>
<protein>
    <submittedName>
        <fullName evidence="1">Uncharacterized protein</fullName>
    </submittedName>
</protein>
<gene>
    <name evidence="1" type="ORF">L6452_11458</name>
</gene>
<comment type="caution">
    <text evidence="1">The sequence shown here is derived from an EMBL/GenBank/DDBJ whole genome shotgun (WGS) entry which is preliminary data.</text>
</comment>
<proteinExistence type="predicted"/>
<keyword evidence="2" id="KW-1185">Reference proteome</keyword>
<evidence type="ECO:0000313" key="2">
    <source>
        <dbReference type="Proteomes" id="UP001055879"/>
    </source>
</evidence>